<dbReference type="EMBL" id="SLWX01000002">
    <property type="protein sequence ID" value="TCO77546.1"/>
    <property type="molecule type" value="Genomic_DNA"/>
</dbReference>
<proteinExistence type="predicted"/>
<sequence>MTAMNNEESVIPALNARRPAFLGMLGGRVVALDRDAGTCTMAFDISTDFCHSVDIIQGGFVTAMLDAAASHAAFALVDGVTALATLEIKVSFLEPSRAGVYRAVGIINRVGQSTAFLSAELYTDDGRLTAMATTTARLIRKKEVA</sequence>
<reference evidence="3 4" key="1">
    <citation type="submission" date="2019-03" db="EMBL/GenBank/DDBJ databases">
        <title>Genomic Encyclopedia of Type Strains, Phase IV (KMG-IV): sequencing the most valuable type-strain genomes for metagenomic binning, comparative biology and taxonomic classification.</title>
        <authorList>
            <person name="Goeker M."/>
        </authorList>
    </citation>
    <scope>NUCLEOTIDE SEQUENCE [LARGE SCALE GENOMIC DNA]</scope>
    <source>
        <strain evidence="3 4">DSM 23344</strain>
    </source>
</reference>
<dbReference type="AlphaFoldDB" id="A0A4R2L1D7"/>
<evidence type="ECO:0000313" key="4">
    <source>
        <dbReference type="Proteomes" id="UP000294980"/>
    </source>
</evidence>
<dbReference type="SUPFAM" id="SSF54637">
    <property type="entry name" value="Thioesterase/thiol ester dehydrase-isomerase"/>
    <property type="match status" value="1"/>
</dbReference>
<keyword evidence="4" id="KW-1185">Reference proteome</keyword>
<dbReference type="GO" id="GO:0016289">
    <property type="term" value="F:acyl-CoA hydrolase activity"/>
    <property type="evidence" value="ECO:0007669"/>
    <property type="project" value="UniProtKB-ARBA"/>
</dbReference>
<name>A0A4R2L1D7_9GAMM</name>
<dbReference type="CDD" id="cd03443">
    <property type="entry name" value="PaaI_thioesterase"/>
    <property type="match status" value="1"/>
</dbReference>
<dbReference type="Pfam" id="PF03061">
    <property type="entry name" value="4HBT"/>
    <property type="match status" value="1"/>
</dbReference>
<gene>
    <name evidence="3" type="ORF">EV688_1023</name>
</gene>
<protein>
    <submittedName>
        <fullName evidence="3">Uncharacterized protein (TIGR00369 family)</fullName>
    </submittedName>
</protein>
<feature type="domain" description="Thioesterase" evidence="2">
    <location>
        <begin position="58"/>
        <end position="129"/>
    </location>
</feature>
<organism evidence="3 4">
    <name type="scientific">Chromatocurvus halotolerans</name>
    <dbReference type="NCBI Taxonomy" id="1132028"/>
    <lineage>
        <taxon>Bacteria</taxon>
        <taxon>Pseudomonadati</taxon>
        <taxon>Pseudomonadota</taxon>
        <taxon>Gammaproteobacteria</taxon>
        <taxon>Cellvibrionales</taxon>
        <taxon>Halieaceae</taxon>
        <taxon>Chromatocurvus</taxon>
    </lineage>
</organism>
<dbReference type="NCBIfam" id="TIGR00369">
    <property type="entry name" value="unchar_dom_1"/>
    <property type="match status" value="1"/>
</dbReference>
<dbReference type="InterPro" id="IPR006683">
    <property type="entry name" value="Thioestr_dom"/>
</dbReference>
<dbReference type="Gene3D" id="3.10.129.10">
    <property type="entry name" value="Hotdog Thioesterase"/>
    <property type="match status" value="1"/>
</dbReference>
<comment type="caution">
    <text evidence="3">The sequence shown here is derived from an EMBL/GenBank/DDBJ whole genome shotgun (WGS) entry which is preliminary data.</text>
</comment>
<evidence type="ECO:0000256" key="1">
    <source>
        <dbReference type="ARBA" id="ARBA00022801"/>
    </source>
</evidence>
<dbReference type="InterPro" id="IPR003736">
    <property type="entry name" value="PAAI_dom"/>
</dbReference>
<dbReference type="Proteomes" id="UP000294980">
    <property type="component" value="Unassembled WGS sequence"/>
</dbReference>
<evidence type="ECO:0000313" key="3">
    <source>
        <dbReference type="EMBL" id="TCO77546.1"/>
    </source>
</evidence>
<keyword evidence="1" id="KW-0378">Hydrolase</keyword>
<accession>A0A4R2L1D7</accession>
<evidence type="ECO:0000259" key="2">
    <source>
        <dbReference type="Pfam" id="PF03061"/>
    </source>
</evidence>
<dbReference type="InterPro" id="IPR029069">
    <property type="entry name" value="HotDog_dom_sf"/>
</dbReference>